<dbReference type="Pfam" id="PF24607">
    <property type="entry name" value="CBM_AftD"/>
    <property type="match status" value="1"/>
</dbReference>
<evidence type="ECO:0000256" key="1">
    <source>
        <dbReference type="SAM" id="Phobius"/>
    </source>
</evidence>
<proteinExistence type="predicted"/>
<evidence type="ECO:0000259" key="2">
    <source>
        <dbReference type="Pfam" id="PF11847"/>
    </source>
</evidence>
<keyword evidence="1" id="KW-0472">Membrane</keyword>
<feature type="transmembrane region" description="Helical" evidence="1">
    <location>
        <begin position="410"/>
        <end position="427"/>
    </location>
</feature>
<feature type="domain" description="Arabinofuranosyltransferase D third carbohydrate binding module" evidence="3">
    <location>
        <begin position="938"/>
        <end position="1064"/>
    </location>
</feature>
<dbReference type="RefSeq" id="WP_134718452.1">
    <property type="nucleotide sequence ID" value="NZ_SDKM01000020.1"/>
</dbReference>
<feature type="transmembrane region" description="Helical" evidence="1">
    <location>
        <begin position="1338"/>
        <end position="1359"/>
    </location>
</feature>
<feature type="transmembrane region" description="Helical" evidence="1">
    <location>
        <begin position="378"/>
        <end position="398"/>
    </location>
</feature>
<dbReference type="Proteomes" id="UP000295198">
    <property type="component" value="Unassembled WGS sequence"/>
</dbReference>
<accession>A0A4Q4ZCC3</accession>
<keyword evidence="5" id="KW-1185">Reference proteome</keyword>
<organism evidence="4 5">
    <name type="scientific">Nocardioides guangzhouensis</name>
    <dbReference type="NCBI Taxonomy" id="2497878"/>
    <lineage>
        <taxon>Bacteria</taxon>
        <taxon>Bacillati</taxon>
        <taxon>Actinomycetota</taxon>
        <taxon>Actinomycetes</taxon>
        <taxon>Propionibacteriales</taxon>
        <taxon>Nocardioidaceae</taxon>
        <taxon>Nocardioides</taxon>
    </lineage>
</organism>
<sequence>MTSDQQAATTPTRVVLEEKPSLATAPLRLVGYVAVLAACAFAQSSGRTVADTKWDLAATPLRFLVDGTRMWDANQAFGQIQNQAYGYLWPMGPFFVLGDVAGLAPWVVQRLWWTLLMSLAFFGVLRLCRELRVGKPWAQVVAAFAFVLAPRMTSLLGETSVELWPTALAPWVLVPLVIGSREGSVRKAAAASALLVACCGGVNATAVAAVLPLGAIWILTRAPGPRRWRLLCWWTGLTILATAWWLVPLVLQGGYSPPFLDYIENAHVTSVTTDLVNTFLGTSDWVVYLAPENYPAGARLVTTPFMMLDAAALAAVGLAGLVKSDHPERRFLLWGLLTGLTLVGLGYAGQHSGWFADARLELLDQALSPLRNTHKFDVVLRLVLALGLAHALSSPLVVGSSRFGVRAARVIWVAVVVTLVGLAVPWARGDVAAPGGFTAMPAYWNDAATYLDDLPEGGTALEVPAADFGDYTWGSTHDDAIQPFARAPWAARNVVPLAEPGNVVLLDGVTEILESGLPSDRLAPLLGRSGVDHLVVRNDLQRLLTGAPDPAYVHAALDRSPGLTRVASFGPLVGERRAFRGEDGTRVVVNGGLSGTYPAIEVYRVDDAPGPAVLADPTATLMGDPGTPLPDAGAVPDGPKVLTGDAPATDVRRVVLSDGMRRRSTAFQAVRRNTSATTHAGSSPQLPGPEQFHRILADQERWQVTETWQGIAGVGASSSQAWTQAGPPLDRGTHPGAALDEDRGTAWRTARNQGVDGQWIEVRLAGSQPLAQLRLALAPDSAPVPRVRVSAGGEDLDLTAPEPGSRSTYRLSLPSVDRVRVTFLGGPDRAGAQLAVSELSLGDVEPHRVLRLPPPPETSLVDRIVLQRDQGASSCPTVVVTVVCQPLLGSSGEDGDRLDRSFTLNAGNQYRLEAVGSLRRHPHNAARLSRLLGARVTSPASRPSDIAESTAAMVDGDLGTSWVGTGNQSPAFAVRLPSRRPVKSLTFEVGDAAPVSRPQVVRVRADGRAAVRTVGDDGTVELPGWRVRRFTVEVLATASGVDVSGQQLQRLPAGVSELRVNGQRIAEQRLPRGWVRWECGAGPDIDVNGRTVQTSVFASVAALLRGERVRLAPCDGGDVALQTGDNLVEATPSRLFRVDSLSFRDASAVAASSRPVPLARDSAGAPESVDVPRRASGTLLVLGQNYNPGWRATLDGVELTPQRVAGWQQGWVLPEGGAGTVRLDYRPQPVYAWALALGGLAVLLVVGCWLLPARGRRLPSLTGGGPGFADLALVLALGGLLTGWVGVVLSLGAILVVRTVRGVEPWPLLAGGLLLAAAAPRYWPWVADHTTVEEWSQLLAMGAVSVAAAALFANGPLFFRRRNGRSST</sequence>
<dbReference type="Gene3D" id="2.60.120.260">
    <property type="entry name" value="Galactose-binding domain-like"/>
    <property type="match status" value="1"/>
</dbReference>
<feature type="transmembrane region" description="Helical" evidence="1">
    <location>
        <begin position="84"/>
        <end position="104"/>
    </location>
</feature>
<feature type="transmembrane region" description="Helical" evidence="1">
    <location>
        <begin position="110"/>
        <end position="128"/>
    </location>
</feature>
<reference evidence="4 5" key="1">
    <citation type="submission" date="2019-01" db="EMBL/GenBank/DDBJ databases">
        <title>Nocardioides guangzhouensis sp. nov., an actinobacterium isolated from soil.</title>
        <authorList>
            <person name="Fu Y."/>
            <person name="Cai Y."/>
            <person name="Lin Z."/>
            <person name="Chen P."/>
        </authorList>
    </citation>
    <scope>NUCLEOTIDE SEQUENCE [LARGE SCALE GENOMIC DNA]</scope>
    <source>
        <strain evidence="4 5">130</strain>
    </source>
</reference>
<dbReference type="GO" id="GO:0016740">
    <property type="term" value="F:transferase activity"/>
    <property type="evidence" value="ECO:0007669"/>
    <property type="project" value="InterPro"/>
</dbReference>
<dbReference type="InterPro" id="IPR056997">
    <property type="entry name" value="CBM_AftD"/>
</dbReference>
<dbReference type="InterPro" id="IPR021798">
    <property type="entry name" value="AftD_N"/>
</dbReference>
<dbReference type="Pfam" id="PF11847">
    <property type="entry name" value="GT-C_AftD"/>
    <property type="match status" value="1"/>
</dbReference>
<evidence type="ECO:0000259" key="3">
    <source>
        <dbReference type="Pfam" id="PF24607"/>
    </source>
</evidence>
<dbReference type="InterPro" id="IPR008979">
    <property type="entry name" value="Galactose-bd-like_sf"/>
</dbReference>
<keyword evidence="1" id="KW-0812">Transmembrane</keyword>
<comment type="caution">
    <text evidence="4">The sequence shown here is derived from an EMBL/GenBank/DDBJ whole genome shotgun (WGS) entry which is preliminary data.</text>
</comment>
<protein>
    <submittedName>
        <fullName evidence="4">DUF3367 domain-containing protein</fullName>
    </submittedName>
</protein>
<dbReference type="SUPFAM" id="SSF49785">
    <property type="entry name" value="Galactose-binding domain-like"/>
    <property type="match status" value="1"/>
</dbReference>
<feature type="transmembrane region" description="Helical" evidence="1">
    <location>
        <begin position="301"/>
        <end position="322"/>
    </location>
</feature>
<dbReference type="OrthoDB" id="5242711at2"/>
<evidence type="ECO:0000313" key="5">
    <source>
        <dbReference type="Proteomes" id="UP000295198"/>
    </source>
</evidence>
<feature type="transmembrane region" description="Helical" evidence="1">
    <location>
        <begin position="1271"/>
        <end position="1297"/>
    </location>
</feature>
<gene>
    <name evidence="4" type="ORF">EKO23_14395</name>
</gene>
<feature type="transmembrane region" description="Helical" evidence="1">
    <location>
        <begin position="231"/>
        <end position="251"/>
    </location>
</feature>
<keyword evidence="1" id="KW-1133">Transmembrane helix</keyword>
<name>A0A4Q4ZCC3_9ACTN</name>
<feature type="transmembrane region" description="Helical" evidence="1">
    <location>
        <begin position="1230"/>
        <end position="1251"/>
    </location>
</feature>
<evidence type="ECO:0000313" key="4">
    <source>
        <dbReference type="EMBL" id="RYP84946.1"/>
    </source>
</evidence>
<dbReference type="EMBL" id="SDKM01000020">
    <property type="protein sequence ID" value="RYP84946.1"/>
    <property type="molecule type" value="Genomic_DNA"/>
</dbReference>
<feature type="transmembrane region" description="Helical" evidence="1">
    <location>
        <begin position="331"/>
        <end position="349"/>
    </location>
</feature>
<feature type="domain" description="Alpha-(1-&gt;3)-arabinofuranosyltransferase N-terminal GT-C" evidence="2">
    <location>
        <begin position="35"/>
        <end position="681"/>
    </location>
</feature>